<reference evidence="1" key="2">
    <citation type="submission" date="2025-09" db="UniProtKB">
        <authorList>
            <consortium name="Ensembl"/>
        </authorList>
    </citation>
    <scope>IDENTIFICATION</scope>
</reference>
<accession>A0A2K5QIH7</accession>
<reference evidence="1" key="1">
    <citation type="submission" date="2025-08" db="UniProtKB">
        <authorList>
            <consortium name="Ensembl"/>
        </authorList>
    </citation>
    <scope>IDENTIFICATION</scope>
</reference>
<dbReference type="Ensembl" id="ENSCCAT00000033130.1">
    <property type="protein sequence ID" value="ENSCCAP00000015684.1"/>
    <property type="gene ID" value="ENSCCAG00000025556.1"/>
</dbReference>
<protein>
    <submittedName>
        <fullName evidence="1">NADH:ubiquinone oxidoreductase core subunit V2</fullName>
    </submittedName>
</protein>
<keyword evidence="2" id="KW-1185">Reference proteome</keyword>
<dbReference type="Proteomes" id="UP000233040">
    <property type="component" value="Unassembled WGS sequence"/>
</dbReference>
<evidence type="ECO:0000313" key="2">
    <source>
        <dbReference type="Proteomes" id="UP000233040"/>
    </source>
</evidence>
<dbReference type="GeneTree" id="ENSGT00390000017580"/>
<proteinExistence type="predicted"/>
<dbReference type="AlphaFoldDB" id="A0A2K5QIH7"/>
<gene>
    <name evidence="1" type="primary">NDUFV2</name>
</gene>
<organism evidence="1 2">
    <name type="scientific">Cebus imitator</name>
    <name type="common">Panamanian white-faced capuchin</name>
    <name type="synonym">Cebus capucinus imitator</name>
    <dbReference type="NCBI Taxonomy" id="2715852"/>
    <lineage>
        <taxon>Eukaryota</taxon>
        <taxon>Metazoa</taxon>
        <taxon>Chordata</taxon>
        <taxon>Craniata</taxon>
        <taxon>Vertebrata</taxon>
        <taxon>Euteleostomi</taxon>
        <taxon>Mammalia</taxon>
        <taxon>Eutheria</taxon>
        <taxon>Euarchontoglires</taxon>
        <taxon>Primates</taxon>
        <taxon>Haplorrhini</taxon>
        <taxon>Platyrrhini</taxon>
        <taxon>Cebidae</taxon>
        <taxon>Cebinae</taxon>
        <taxon>Cebus</taxon>
    </lineage>
</organism>
<evidence type="ECO:0000313" key="1">
    <source>
        <dbReference type="Ensembl" id="ENSCCAP00000015684.1"/>
    </source>
</evidence>
<name>A0A2K5QIH7_CEBIM</name>
<sequence>MFFSAASRARAAVLTAQWRGI</sequence>